<dbReference type="PANTHER" id="PTHR43760:SF1">
    <property type="entry name" value="ENDORIBONUCLEASE L-PSP_CHORISMATE MUTASE-LIKE DOMAIN-CONTAINING PROTEIN"/>
    <property type="match status" value="1"/>
</dbReference>
<dbReference type="SUPFAM" id="SSF55298">
    <property type="entry name" value="YjgF-like"/>
    <property type="match status" value="1"/>
</dbReference>
<organism evidence="2">
    <name type="scientific">bioreactor metagenome</name>
    <dbReference type="NCBI Taxonomy" id="1076179"/>
    <lineage>
        <taxon>unclassified sequences</taxon>
        <taxon>metagenomes</taxon>
        <taxon>ecological metagenomes</taxon>
    </lineage>
</organism>
<dbReference type="InterPro" id="IPR013813">
    <property type="entry name" value="Endoribo_LPSP/chorism_mut-like"/>
</dbReference>
<dbReference type="InterPro" id="IPR035959">
    <property type="entry name" value="RutC-like_sf"/>
</dbReference>
<dbReference type="Pfam" id="PF14588">
    <property type="entry name" value="YjgF_endoribonc"/>
    <property type="match status" value="1"/>
</dbReference>
<protein>
    <recommendedName>
        <fullName evidence="1">Endoribonuclease L-PSP/chorismate mutase-like domain-containing protein</fullName>
    </recommendedName>
</protein>
<dbReference type="EMBL" id="VSSQ01000053">
    <property type="protein sequence ID" value="MPL70534.1"/>
    <property type="molecule type" value="Genomic_DNA"/>
</dbReference>
<dbReference type="PANTHER" id="PTHR43760">
    <property type="entry name" value="ENDORIBONUCLEASE-RELATED"/>
    <property type="match status" value="1"/>
</dbReference>
<dbReference type="Gene3D" id="3.30.1330.40">
    <property type="entry name" value="RutC-like"/>
    <property type="match status" value="1"/>
</dbReference>
<name>A0A644TUB8_9ZZZZ</name>
<dbReference type="CDD" id="cd02199">
    <property type="entry name" value="YjgF_YER057c_UK114_like_1"/>
    <property type="match status" value="1"/>
</dbReference>
<comment type="caution">
    <text evidence="2">The sequence shown here is derived from an EMBL/GenBank/DDBJ whole genome shotgun (WGS) entry which is preliminary data.</text>
</comment>
<sequence>MKESRAEKNNAICIYEKLKQLAVELPPHTSPNGSYTMTSEFGGRCFYTAGTGCALNGKPFAVGRLGKEVSVKQGKLAARQCVLNVLANLHACLGDLNRINRVIKTTVFVASAEGFGDQSSVAEGASELLLALFGPAGHGVRTAIGTSALPKNQAVEIEMLFELKEPL</sequence>
<gene>
    <name evidence="2" type="ORF">SDC9_16291</name>
</gene>
<dbReference type="AlphaFoldDB" id="A0A644TUB8"/>
<reference evidence="2" key="1">
    <citation type="submission" date="2019-08" db="EMBL/GenBank/DDBJ databases">
        <authorList>
            <person name="Kucharzyk K."/>
            <person name="Murdoch R.W."/>
            <person name="Higgins S."/>
            <person name="Loffler F."/>
        </authorList>
    </citation>
    <scope>NUCLEOTIDE SEQUENCE</scope>
</reference>
<accession>A0A644TUB8</accession>
<evidence type="ECO:0000313" key="2">
    <source>
        <dbReference type="EMBL" id="MPL70534.1"/>
    </source>
</evidence>
<feature type="domain" description="Endoribonuclease L-PSP/chorismate mutase-like" evidence="1">
    <location>
        <begin position="21"/>
        <end position="158"/>
    </location>
</feature>
<evidence type="ECO:0000259" key="1">
    <source>
        <dbReference type="Pfam" id="PF14588"/>
    </source>
</evidence>
<proteinExistence type="predicted"/>